<dbReference type="AlphaFoldDB" id="G6XME0"/>
<evidence type="ECO:0000313" key="2">
    <source>
        <dbReference type="Proteomes" id="UP000004949"/>
    </source>
</evidence>
<dbReference type="Gene3D" id="1.10.720.60">
    <property type="match status" value="1"/>
</dbReference>
<sequence length="112" mass="12386">MIRLVLLDIEGTTLPISFVRDVMFPYAARALPTLLEDHTDSQVVAARADIAVEYPGVDPLKVCQDWMAKDIKAAPLKTLQGMTWREGFEDGTLRAALYPDVAPTLQDWARGG</sequence>
<dbReference type="GO" id="GO:0019509">
    <property type="term" value="P:L-methionine salvage from methylthioadenosine"/>
    <property type="evidence" value="ECO:0007669"/>
    <property type="project" value="InterPro"/>
</dbReference>
<accession>G6XME0</accession>
<dbReference type="EMBL" id="AGQV01000013">
    <property type="protein sequence ID" value="EHH67038.1"/>
    <property type="molecule type" value="Genomic_DNA"/>
</dbReference>
<name>G6XME0_9PROT</name>
<reference evidence="1 2" key="1">
    <citation type="submission" date="2011-10" db="EMBL/GenBank/DDBJ databases">
        <title>Genome sequence of Gluconobacter morbifer G707, isolated from Drosophila gut.</title>
        <authorList>
            <person name="Lee W.-J."/>
            <person name="Kim E.-K."/>
        </authorList>
    </citation>
    <scope>NUCLEOTIDE SEQUENCE [LARGE SCALE GENOMIC DNA]</scope>
    <source>
        <strain evidence="1 2">G707</strain>
    </source>
</reference>
<comment type="caution">
    <text evidence="1">The sequence shown here is derived from an EMBL/GenBank/DDBJ whole genome shotgun (WGS) entry which is preliminary data.</text>
</comment>
<dbReference type="PANTHER" id="PTHR20371">
    <property type="entry name" value="ENOLASE-PHOSPHATASE E1"/>
    <property type="match status" value="1"/>
</dbReference>
<dbReference type="InterPro" id="IPR036412">
    <property type="entry name" value="HAD-like_sf"/>
</dbReference>
<proteinExistence type="predicted"/>
<dbReference type="NCBIfam" id="TIGR01691">
    <property type="entry name" value="enolase-ppase"/>
    <property type="match status" value="1"/>
</dbReference>
<protein>
    <submittedName>
        <fullName evidence="1">Putative enolase-phosphatase</fullName>
    </submittedName>
</protein>
<dbReference type="SUPFAM" id="SSF56784">
    <property type="entry name" value="HAD-like"/>
    <property type="match status" value="1"/>
</dbReference>
<evidence type="ECO:0000313" key="1">
    <source>
        <dbReference type="EMBL" id="EHH67038.1"/>
    </source>
</evidence>
<dbReference type="PANTHER" id="PTHR20371:SF1">
    <property type="entry name" value="ENOLASE-PHOSPHATASE E1"/>
    <property type="match status" value="1"/>
</dbReference>
<dbReference type="GO" id="GO:0043874">
    <property type="term" value="F:acireductone synthase activity"/>
    <property type="evidence" value="ECO:0007669"/>
    <property type="project" value="InterPro"/>
</dbReference>
<gene>
    <name evidence="1" type="ORF">GMO_26580</name>
</gene>
<dbReference type="STRING" id="1088869.GMO_26580"/>
<dbReference type="InterPro" id="IPR023943">
    <property type="entry name" value="Enolase-ppase_E1"/>
</dbReference>
<dbReference type="Proteomes" id="UP000004949">
    <property type="component" value="Unassembled WGS sequence"/>
</dbReference>
<keyword evidence="2" id="KW-1185">Reference proteome</keyword>
<dbReference type="GO" id="GO:0000287">
    <property type="term" value="F:magnesium ion binding"/>
    <property type="evidence" value="ECO:0007669"/>
    <property type="project" value="InterPro"/>
</dbReference>
<organism evidence="1 2">
    <name type="scientific">Gluconobacter morbifer G707</name>
    <dbReference type="NCBI Taxonomy" id="1088869"/>
    <lineage>
        <taxon>Bacteria</taxon>
        <taxon>Pseudomonadati</taxon>
        <taxon>Pseudomonadota</taxon>
        <taxon>Alphaproteobacteria</taxon>
        <taxon>Acetobacterales</taxon>
        <taxon>Acetobacteraceae</taxon>
        <taxon>Gluconobacter</taxon>
    </lineage>
</organism>
<dbReference type="PATRIC" id="fig|1088869.3.peg.2649"/>
<dbReference type="eggNOG" id="COG4229">
    <property type="taxonomic scope" value="Bacteria"/>
</dbReference>